<dbReference type="STRING" id="145857.GA0070616_3273"/>
<evidence type="ECO:0008006" key="3">
    <source>
        <dbReference type="Google" id="ProtNLM"/>
    </source>
</evidence>
<dbReference type="EMBL" id="FMHT01000003">
    <property type="protein sequence ID" value="SCL26263.1"/>
    <property type="molecule type" value="Genomic_DNA"/>
</dbReference>
<organism evidence="1 2">
    <name type="scientific">Micromonospora nigra</name>
    <dbReference type="NCBI Taxonomy" id="145857"/>
    <lineage>
        <taxon>Bacteria</taxon>
        <taxon>Bacillati</taxon>
        <taxon>Actinomycetota</taxon>
        <taxon>Actinomycetes</taxon>
        <taxon>Micromonosporales</taxon>
        <taxon>Micromonosporaceae</taxon>
        <taxon>Micromonospora</taxon>
    </lineage>
</organism>
<dbReference type="InterPro" id="IPR027417">
    <property type="entry name" value="P-loop_NTPase"/>
</dbReference>
<keyword evidence="2" id="KW-1185">Reference proteome</keyword>
<name>A0A1C6S9X4_9ACTN</name>
<evidence type="ECO:0000313" key="2">
    <source>
        <dbReference type="Proteomes" id="UP000199699"/>
    </source>
</evidence>
<reference evidence="1 2" key="1">
    <citation type="submission" date="2016-06" db="EMBL/GenBank/DDBJ databases">
        <authorList>
            <person name="Kjaerup R.B."/>
            <person name="Dalgaard T.S."/>
            <person name="Juul-Madsen H.R."/>
        </authorList>
    </citation>
    <scope>NUCLEOTIDE SEQUENCE [LARGE SCALE GENOMIC DNA]</scope>
    <source>
        <strain evidence="1 2">DSM 43818</strain>
    </source>
</reference>
<dbReference type="Gene3D" id="3.40.50.300">
    <property type="entry name" value="P-loop containing nucleotide triphosphate hydrolases"/>
    <property type="match status" value="1"/>
</dbReference>
<dbReference type="SUPFAM" id="SSF52540">
    <property type="entry name" value="P-loop containing nucleoside triphosphate hydrolases"/>
    <property type="match status" value="1"/>
</dbReference>
<accession>A0A1C6S9X4</accession>
<protein>
    <recommendedName>
        <fullName evidence="3">Kinase</fullName>
    </recommendedName>
</protein>
<evidence type="ECO:0000313" key="1">
    <source>
        <dbReference type="EMBL" id="SCL26263.1"/>
    </source>
</evidence>
<dbReference type="Proteomes" id="UP000199699">
    <property type="component" value="Unassembled WGS sequence"/>
</dbReference>
<sequence length="204" mass="22144">MAHSGCLPKLGLLPRGEKAKGTALVEQDYLRRVLLRKHGGNRMHPVAPTFIASTARAALEAGYHVIVEGILDNHGHGTILRRLIAEHPEPSAVFYFDVSFEETVRRHLNRDEPIPVTADQMREWYLPRDLLGIDGEHVLAENTGFDEAVTTILHTSGLATAAALTPCPTRCPRCAEKSSATAAHDETRADPDATRACVEVGGGV</sequence>
<gene>
    <name evidence="1" type="ORF">GA0070616_3273</name>
</gene>
<proteinExistence type="predicted"/>
<dbReference type="AlphaFoldDB" id="A0A1C6S9X4"/>